<proteinExistence type="predicted"/>
<evidence type="ECO:0008006" key="3">
    <source>
        <dbReference type="Google" id="ProtNLM"/>
    </source>
</evidence>
<name>A0ABQ5MM98_9FLAO</name>
<gene>
    <name evidence="1" type="ORF">Y10_28620</name>
</gene>
<organism evidence="1 2">
    <name type="scientific">Neptunitalea lumnitzerae</name>
    <dbReference type="NCBI Taxonomy" id="2965509"/>
    <lineage>
        <taxon>Bacteria</taxon>
        <taxon>Pseudomonadati</taxon>
        <taxon>Bacteroidota</taxon>
        <taxon>Flavobacteriia</taxon>
        <taxon>Flavobacteriales</taxon>
        <taxon>Flavobacteriaceae</taxon>
        <taxon>Neptunitalea</taxon>
    </lineage>
</organism>
<keyword evidence="2" id="KW-1185">Reference proteome</keyword>
<comment type="caution">
    <text evidence="1">The sequence shown here is derived from an EMBL/GenBank/DDBJ whole genome shotgun (WGS) entry which is preliminary data.</text>
</comment>
<accession>A0ABQ5MM98</accession>
<dbReference type="Proteomes" id="UP001143543">
    <property type="component" value="Unassembled WGS sequence"/>
</dbReference>
<dbReference type="SUPFAM" id="SSF53335">
    <property type="entry name" value="S-adenosyl-L-methionine-dependent methyltransferases"/>
    <property type="match status" value="1"/>
</dbReference>
<evidence type="ECO:0000313" key="2">
    <source>
        <dbReference type="Proteomes" id="UP001143543"/>
    </source>
</evidence>
<reference evidence="1" key="1">
    <citation type="submission" date="2022-07" db="EMBL/GenBank/DDBJ databases">
        <title>Taxonomy of Novel Oxalotrophic and Methylotrophic Bacteria.</title>
        <authorList>
            <person name="Sahin N."/>
            <person name="Tani A."/>
        </authorList>
    </citation>
    <scope>NUCLEOTIDE SEQUENCE</scope>
    <source>
        <strain evidence="1">Y10</strain>
    </source>
</reference>
<evidence type="ECO:0000313" key="1">
    <source>
        <dbReference type="EMBL" id="GLB50494.1"/>
    </source>
</evidence>
<sequence>MLQVLPLKVGDAIYHKIQERSFKSIDQNLRSNKASWKLISRILSNNFISLEGAQVIEIGSGWLPLMPYLFKTEGNVKKVFTYDINAHYNKDNIARINTYFNNSSEGAQGELPDFIEYFPRTNVATTRLPNNIDFCFSRFVLEHVPPEAIKAMHQRFFDEMKEGAYVLHLISPSDHRAYSDSSLSYYDFLKYSQKQWDAIQTRFDYHNRLRLPQYVELFEEIGFKIVYLDYDQPKKDSVKYKMFKHLKLHEDFAKYTEEEILAGSINVLLQKP</sequence>
<dbReference type="EMBL" id="BRVO01000003">
    <property type="protein sequence ID" value="GLB50494.1"/>
    <property type="molecule type" value="Genomic_DNA"/>
</dbReference>
<protein>
    <recommendedName>
        <fullName evidence="3">Methyltransferase domain-containing protein</fullName>
    </recommendedName>
</protein>
<dbReference type="Gene3D" id="3.40.50.150">
    <property type="entry name" value="Vaccinia Virus protein VP39"/>
    <property type="match status" value="1"/>
</dbReference>
<dbReference type="InterPro" id="IPR029063">
    <property type="entry name" value="SAM-dependent_MTases_sf"/>
</dbReference>
<dbReference type="RefSeq" id="WP_281766121.1">
    <property type="nucleotide sequence ID" value="NZ_BRVO01000003.1"/>
</dbReference>